<dbReference type="RefSeq" id="WP_317070647.1">
    <property type="nucleotide sequence ID" value="NZ_JAWHVN010000024.1"/>
</dbReference>
<organism evidence="1 2">
    <name type="scientific">Lactococcus lactis</name>
    <dbReference type="NCBI Taxonomy" id="1358"/>
    <lineage>
        <taxon>Bacteria</taxon>
        <taxon>Bacillati</taxon>
        <taxon>Bacillota</taxon>
        <taxon>Bacilli</taxon>
        <taxon>Lactobacillales</taxon>
        <taxon>Streptococcaceae</taxon>
        <taxon>Lactococcus</taxon>
    </lineage>
</organism>
<proteinExistence type="predicted"/>
<protein>
    <submittedName>
        <fullName evidence="1">Uncharacterized protein</fullName>
    </submittedName>
</protein>
<evidence type="ECO:0000313" key="2">
    <source>
        <dbReference type="Proteomes" id="UP001186159"/>
    </source>
</evidence>
<dbReference type="AlphaFoldDB" id="A0ABD5GM00"/>
<comment type="caution">
    <text evidence="1">The sequence shown here is derived from an EMBL/GenBank/DDBJ whole genome shotgun (WGS) entry which is preliminary data.</text>
</comment>
<evidence type="ECO:0000313" key="1">
    <source>
        <dbReference type="EMBL" id="MDV2618248.1"/>
    </source>
</evidence>
<name>A0ABD5GM00_9LACT</name>
<sequence>MDVLDFARRISMIDKPTPISDSFDNEWGQVRNRWWTSQREHLTVWCLFQPTNGVKGYKHRPNNSAEIMYNNFGRPETLLWLAEAVGIEGKLLYTVVDEITKHSHASTQCKILRERIPFEAISINLPKILE</sequence>
<dbReference type="Proteomes" id="UP001186159">
    <property type="component" value="Unassembled WGS sequence"/>
</dbReference>
<dbReference type="EMBL" id="JAWHVN010000024">
    <property type="protein sequence ID" value="MDV2618248.1"/>
    <property type="molecule type" value="Genomic_DNA"/>
</dbReference>
<accession>A0ABD5GM00</accession>
<reference evidence="1 2" key="1">
    <citation type="submission" date="2023-10" db="EMBL/GenBank/DDBJ databases">
        <title>Production of high quality cheese from raw caw milk (raw cheese).</title>
        <authorList>
            <person name="Samouris G."/>
        </authorList>
    </citation>
    <scope>NUCLEOTIDE SEQUENCE [LARGE SCALE GENOMIC DNA]</scope>
    <source>
        <strain evidence="1 2">MRS-5</strain>
    </source>
</reference>
<gene>
    <name evidence="1" type="ORF">RZO27_03765</name>
</gene>